<dbReference type="PANTHER" id="PTHR43133:SF8">
    <property type="entry name" value="RNA POLYMERASE SIGMA FACTOR HI_1459-RELATED"/>
    <property type="match status" value="1"/>
</dbReference>
<dbReference type="RefSeq" id="WP_127742168.1">
    <property type="nucleotide sequence ID" value="NZ_RZTZ01000019.1"/>
</dbReference>
<sequence length="212" mass="24306">MSNQPLGNANSLHKHYESLSKYCQYLSMTKWEKEDIIHDTFLKAMESYRDSEITAALLKKMVHNRWVDTLRKSKQEKAHLYAAEDVQADRSCDWMIVAEHLAESLTKKQAAVFLLVEGFGYRIKEAADALKMTETGIKAMLFRARNQLHKQQNDTKDTSGISDASRLYYQTLKQQNPALLINEILSAQVLYPTNVRTNHKRQSTGPIMQLAA</sequence>
<evidence type="ECO:0000256" key="2">
    <source>
        <dbReference type="ARBA" id="ARBA00023015"/>
    </source>
</evidence>
<evidence type="ECO:0000256" key="1">
    <source>
        <dbReference type="ARBA" id="ARBA00010641"/>
    </source>
</evidence>
<accession>A0A437K440</accession>
<evidence type="ECO:0000256" key="3">
    <source>
        <dbReference type="ARBA" id="ARBA00023082"/>
    </source>
</evidence>
<dbReference type="SUPFAM" id="SSF88659">
    <property type="entry name" value="Sigma3 and sigma4 domains of RNA polymerase sigma factors"/>
    <property type="match status" value="1"/>
</dbReference>
<dbReference type="PANTHER" id="PTHR43133">
    <property type="entry name" value="RNA POLYMERASE ECF-TYPE SIGMA FACTO"/>
    <property type="match status" value="1"/>
</dbReference>
<name>A0A437K440_9BACI</name>
<comment type="similarity">
    <text evidence="1">Belongs to the sigma-70 factor family. ECF subfamily.</text>
</comment>
<dbReference type="EMBL" id="RZTZ01000019">
    <property type="protein sequence ID" value="RVT57146.1"/>
    <property type="molecule type" value="Genomic_DNA"/>
</dbReference>
<feature type="domain" description="RNA polymerase sigma factor 70 region 4 type 2" evidence="6">
    <location>
        <begin position="100"/>
        <end position="148"/>
    </location>
</feature>
<reference evidence="7 8" key="1">
    <citation type="submission" date="2019-01" db="EMBL/GenBank/DDBJ databases">
        <title>Bacillus sp. M5HDSG1-1, whole genome shotgun sequence.</title>
        <authorList>
            <person name="Tuo L."/>
        </authorList>
    </citation>
    <scope>NUCLEOTIDE SEQUENCE [LARGE SCALE GENOMIC DNA]</scope>
    <source>
        <strain evidence="7 8">M5HDSG1-1</strain>
    </source>
</reference>
<dbReference type="GO" id="GO:0016987">
    <property type="term" value="F:sigma factor activity"/>
    <property type="evidence" value="ECO:0007669"/>
    <property type="project" value="UniProtKB-KW"/>
</dbReference>
<organism evidence="7 8">
    <name type="scientific">Niallia taxi</name>
    <dbReference type="NCBI Taxonomy" id="2499688"/>
    <lineage>
        <taxon>Bacteria</taxon>
        <taxon>Bacillati</taxon>
        <taxon>Bacillota</taxon>
        <taxon>Bacilli</taxon>
        <taxon>Bacillales</taxon>
        <taxon>Bacillaceae</taxon>
        <taxon>Niallia</taxon>
    </lineage>
</organism>
<proteinExistence type="inferred from homology"/>
<dbReference type="Gene3D" id="1.10.1740.10">
    <property type="match status" value="1"/>
</dbReference>
<keyword evidence="2" id="KW-0805">Transcription regulation</keyword>
<dbReference type="AlphaFoldDB" id="A0A437K440"/>
<evidence type="ECO:0000256" key="4">
    <source>
        <dbReference type="ARBA" id="ARBA00023125"/>
    </source>
</evidence>
<dbReference type="InterPro" id="IPR039425">
    <property type="entry name" value="RNA_pol_sigma-70-like"/>
</dbReference>
<dbReference type="Proteomes" id="UP000288024">
    <property type="component" value="Unassembled WGS sequence"/>
</dbReference>
<dbReference type="GO" id="GO:0006352">
    <property type="term" value="P:DNA-templated transcription initiation"/>
    <property type="evidence" value="ECO:0007669"/>
    <property type="project" value="InterPro"/>
</dbReference>
<dbReference type="SUPFAM" id="SSF88946">
    <property type="entry name" value="Sigma2 domain of RNA polymerase sigma factors"/>
    <property type="match status" value="1"/>
</dbReference>
<dbReference type="InterPro" id="IPR013324">
    <property type="entry name" value="RNA_pol_sigma_r3/r4-like"/>
</dbReference>
<keyword evidence="5" id="KW-0804">Transcription</keyword>
<gene>
    <name evidence="7" type="ORF">EM808_25460</name>
</gene>
<evidence type="ECO:0000313" key="8">
    <source>
        <dbReference type="Proteomes" id="UP000288024"/>
    </source>
</evidence>
<dbReference type="GO" id="GO:0003677">
    <property type="term" value="F:DNA binding"/>
    <property type="evidence" value="ECO:0007669"/>
    <property type="project" value="UniProtKB-KW"/>
</dbReference>
<keyword evidence="3" id="KW-0731">Sigma factor</keyword>
<protein>
    <recommendedName>
        <fullName evidence="6">RNA polymerase sigma factor 70 region 4 type 2 domain-containing protein</fullName>
    </recommendedName>
</protein>
<evidence type="ECO:0000259" key="6">
    <source>
        <dbReference type="Pfam" id="PF08281"/>
    </source>
</evidence>
<dbReference type="InterPro" id="IPR013249">
    <property type="entry name" value="RNA_pol_sigma70_r4_t2"/>
</dbReference>
<evidence type="ECO:0000256" key="5">
    <source>
        <dbReference type="ARBA" id="ARBA00023163"/>
    </source>
</evidence>
<dbReference type="InterPro" id="IPR013325">
    <property type="entry name" value="RNA_pol_sigma_r2"/>
</dbReference>
<keyword evidence="8" id="KW-1185">Reference proteome</keyword>
<keyword evidence="4" id="KW-0238">DNA-binding</keyword>
<dbReference type="InterPro" id="IPR036388">
    <property type="entry name" value="WH-like_DNA-bd_sf"/>
</dbReference>
<evidence type="ECO:0000313" key="7">
    <source>
        <dbReference type="EMBL" id="RVT57146.1"/>
    </source>
</evidence>
<dbReference type="Gene3D" id="1.10.10.10">
    <property type="entry name" value="Winged helix-like DNA-binding domain superfamily/Winged helix DNA-binding domain"/>
    <property type="match status" value="1"/>
</dbReference>
<comment type="caution">
    <text evidence="7">The sequence shown here is derived from an EMBL/GenBank/DDBJ whole genome shotgun (WGS) entry which is preliminary data.</text>
</comment>
<dbReference type="Pfam" id="PF08281">
    <property type="entry name" value="Sigma70_r4_2"/>
    <property type="match status" value="1"/>
</dbReference>